<dbReference type="InterPro" id="IPR001614">
    <property type="entry name" value="Myelin_PLP"/>
</dbReference>
<dbReference type="PANTHER" id="PTHR11683">
    <property type="entry name" value="MYELIN PROTEOLIPID"/>
    <property type="match status" value="1"/>
</dbReference>
<feature type="transmembrane region" description="Helical" evidence="1">
    <location>
        <begin position="40"/>
        <end position="61"/>
    </location>
</feature>
<organism evidence="2 3">
    <name type="scientific">Trichinella zimbabwensis</name>
    <dbReference type="NCBI Taxonomy" id="268475"/>
    <lineage>
        <taxon>Eukaryota</taxon>
        <taxon>Metazoa</taxon>
        <taxon>Ecdysozoa</taxon>
        <taxon>Nematoda</taxon>
        <taxon>Enoplea</taxon>
        <taxon>Dorylaimia</taxon>
        <taxon>Trichinellida</taxon>
        <taxon>Trichinellidae</taxon>
        <taxon>Trichinella</taxon>
    </lineage>
</organism>
<dbReference type="GO" id="GO:0005886">
    <property type="term" value="C:plasma membrane"/>
    <property type="evidence" value="ECO:0007669"/>
    <property type="project" value="TreeGrafter"/>
</dbReference>
<evidence type="ECO:0000256" key="1">
    <source>
        <dbReference type="SAM" id="Phobius"/>
    </source>
</evidence>
<comment type="caution">
    <text evidence="2">The sequence shown here is derived from an EMBL/GenBank/DDBJ whole genome shotgun (WGS) entry which is preliminary data.</text>
</comment>
<keyword evidence="3" id="KW-1185">Reference proteome</keyword>
<accession>A0A0V1H1S6</accession>
<protein>
    <submittedName>
        <fullName evidence="2">Neuronal membrane glycoprotein M6-a</fullName>
    </submittedName>
</protein>
<evidence type="ECO:0000313" key="2">
    <source>
        <dbReference type="EMBL" id="KRZ04422.1"/>
    </source>
</evidence>
<gene>
    <name evidence="2" type="primary">Gpm6a</name>
    <name evidence="2" type="ORF">T11_14403</name>
</gene>
<sequence>MNHGNYFSRKFIQLLLFATKEMDSRKKGTYRSTNLERAPYASLIALSICVFGVVSFSWITYSAVNISLQQLRSVFDASEPFYLNCFFFYLQNQCFIKYQQFHWFDKVKFVFIGLAIVMLSFLLLLTIFGLLATGSTRDRLYSSWRSRISGRVTIVLLFLLNYFIYICWLEIFTIVIGLFFMNIFFKNLCKTVPGYESENCLDFRAVGILFNSTESLQIWNTCGVTLQQFCLFTDSANGYYVISYFSTAVVLLGLVHFLICLTANYVHLSGGFKYFQLRTMPLFEGEQVVDYQNERLG</sequence>
<keyword evidence="1" id="KW-1133">Transmembrane helix</keyword>
<feature type="transmembrane region" description="Helical" evidence="1">
    <location>
        <begin position="241"/>
        <end position="266"/>
    </location>
</feature>
<keyword evidence="1" id="KW-0812">Transmembrane</keyword>
<name>A0A0V1H1S6_9BILA</name>
<dbReference type="Pfam" id="PF01275">
    <property type="entry name" value="Myelin_PLP"/>
    <property type="match status" value="1"/>
</dbReference>
<feature type="transmembrane region" description="Helical" evidence="1">
    <location>
        <begin position="152"/>
        <end position="185"/>
    </location>
</feature>
<proteinExistence type="predicted"/>
<reference evidence="2 3" key="1">
    <citation type="submission" date="2015-01" db="EMBL/GenBank/DDBJ databases">
        <title>Evolution of Trichinella species and genotypes.</title>
        <authorList>
            <person name="Korhonen P.K."/>
            <person name="Edoardo P."/>
            <person name="Giuseppe L.R."/>
            <person name="Gasser R.B."/>
        </authorList>
    </citation>
    <scope>NUCLEOTIDE SEQUENCE [LARGE SCALE GENOMIC DNA]</scope>
    <source>
        <strain evidence="2">ISS1029</strain>
    </source>
</reference>
<feature type="transmembrane region" description="Helical" evidence="1">
    <location>
        <begin position="109"/>
        <end position="131"/>
    </location>
</feature>
<dbReference type="GO" id="GO:0031175">
    <property type="term" value="P:neuron projection development"/>
    <property type="evidence" value="ECO:0007669"/>
    <property type="project" value="TreeGrafter"/>
</dbReference>
<dbReference type="EMBL" id="JYDP01000165">
    <property type="protein sequence ID" value="KRZ04422.1"/>
    <property type="molecule type" value="Genomic_DNA"/>
</dbReference>
<dbReference type="AlphaFoldDB" id="A0A0V1H1S6"/>
<dbReference type="Proteomes" id="UP000055024">
    <property type="component" value="Unassembled WGS sequence"/>
</dbReference>
<evidence type="ECO:0000313" key="3">
    <source>
        <dbReference type="Proteomes" id="UP000055024"/>
    </source>
</evidence>
<keyword evidence="1" id="KW-0472">Membrane</keyword>
<dbReference type="PANTHER" id="PTHR11683:SF12">
    <property type="entry name" value="M6, ISOFORM F"/>
    <property type="match status" value="1"/>
</dbReference>
<dbReference type="OrthoDB" id="9993736at2759"/>